<feature type="domain" description="Neprosin PEP catalytic" evidence="2">
    <location>
        <begin position="142"/>
        <end position="375"/>
    </location>
</feature>
<accession>A0AAD4TFF2</accession>
<proteinExistence type="predicted"/>
<evidence type="ECO:0000256" key="1">
    <source>
        <dbReference type="SAM" id="SignalP"/>
    </source>
</evidence>
<protein>
    <recommendedName>
        <fullName evidence="2">Neprosin PEP catalytic domain-containing protein</fullName>
    </recommendedName>
</protein>
<gene>
    <name evidence="3" type="ORF">MKW98_020666</name>
</gene>
<evidence type="ECO:0000259" key="2">
    <source>
        <dbReference type="PROSITE" id="PS52045"/>
    </source>
</evidence>
<feature type="signal peptide" evidence="1">
    <location>
        <begin position="1"/>
        <end position="30"/>
    </location>
</feature>
<keyword evidence="4" id="KW-1185">Reference proteome</keyword>
<sequence length="375" mass="42328">MSKIIESISWPLILPILIFIISNPKELVDGRTISNVVNQAIIRTIKVGKDETIHCYDIYKQPSLNHPSLRNHTLQLWPSTYPKNIKSNNLGTLRLTQGWHNYGTCPQGTIPIRSDMGKNYHSIRSHKHHHLKYARNNTLHPNVNTDGHEYAVIRVRGSFLGAQAKINLWNPVVETRYEMSISQIWVIAGENDDLNSIEAGWETDDYKNGCTNLECPGFVHTSSDISLGCHFTEMSTFNGDQKDATFGVHKDQNSGNWWISVQGIPVGYYPSSLFSQLSKKAVRIEFGGEIYGERSKGRHTSTQMGSGHFPSEGRFGISSFFNHVQIINENNEANDPENVDIYVSDPSCYDLKIDNKYTSGYGFYYGGPGYNNNCQ</sequence>
<dbReference type="PANTHER" id="PTHR31589">
    <property type="entry name" value="PROTEIN, PUTATIVE (DUF239)-RELATED-RELATED"/>
    <property type="match status" value="1"/>
</dbReference>
<dbReference type="InterPro" id="IPR025521">
    <property type="entry name" value="Neprosin_propep"/>
</dbReference>
<dbReference type="Pfam" id="PF14365">
    <property type="entry name" value="Neprosin_AP"/>
    <property type="match status" value="1"/>
</dbReference>
<name>A0AAD4TFF2_9MAGN</name>
<dbReference type="Pfam" id="PF03080">
    <property type="entry name" value="Neprosin"/>
    <property type="match status" value="1"/>
</dbReference>
<dbReference type="PANTHER" id="PTHR31589:SF221">
    <property type="entry name" value="LIGASE, PUTATIVE (DUF239)-RELATED"/>
    <property type="match status" value="1"/>
</dbReference>
<dbReference type="InterPro" id="IPR053168">
    <property type="entry name" value="Glutamic_endopeptidase"/>
</dbReference>
<dbReference type="Proteomes" id="UP001202328">
    <property type="component" value="Unassembled WGS sequence"/>
</dbReference>
<dbReference type="AlphaFoldDB" id="A0AAD4TFF2"/>
<dbReference type="EMBL" id="JAJJMB010001184">
    <property type="protein sequence ID" value="KAI3958024.1"/>
    <property type="molecule type" value="Genomic_DNA"/>
</dbReference>
<organism evidence="3 4">
    <name type="scientific">Papaver atlanticum</name>
    <dbReference type="NCBI Taxonomy" id="357466"/>
    <lineage>
        <taxon>Eukaryota</taxon>
        <taxon>Viridiplantae</taxon>
        <taxon>Streptophyta</taxon>
        <taxon>Embryophyta</taxon>
        <taxon>Tracheophyta</taxon>
        <taxon>Spermatophyta</taxon>
        <taxon>Magnoliopsida</taxon>
        <taxon>Ranunculales</taxon>
        <taxon>Papaveraceae</taxon>
        <taxon>Papaveroideae</taxon>
        <taxon>Papaver</taxon>
    </lineage>
</organism>
<dbReference type="PROSITE" id="PS52045">
    <property type="entry name" value="NEPROSIN_PEP_CD"/>
    <property type="match status" value="1"/>
</dbReference>
<feature type="chain" id="PRO_5042097864" description="Neprosin PEP catalytic domain-containing protein" evidence="1">
    <location>
        <begin position="31"/>
        <end position="375"/>
    </location>
</feature>
<reference evidence="3" key="1">
    <citation type="submission" date="2022-04" db="EMBL/GenBank/DDBJ databases">
        <title>A functionally conserved STORR gene fusion in Papaver species that diverged 16.8 million years ago.</title>
        <authorList>
            <person name="Catania T."/>
        </authorList>
    </citation>
    <scope>NUCLEOTIDE SEQUENCE</scope>
    <source>
        <strain evidence="3">S-188037</strain>
    </source>
</reference>
<comment type="caution">
    <text evidence="3">The sequence shown here is derived from an EMBL/GenBank/DDBJ whole genome shotgun (WGS) entry which is preliminary data.</text>
</comment>
<evidence type="ECO:0000313" key="3">
    <source>
        <dbReference type="EMBL" id="KAI3958024.1"/>
    </source>
</evidence>
<keyword evidence="1" id="KW-0732">Signal</keyword>
<evidence type="ECO:0000313" key="4">
    <source>
        <dbReference type="Proteomes" id="UP001202328"/>
    </source>
</evidence>
<dbReference type="InterPro" id="IPR004314">
    <property type="entry name" value="Neprosin"/>
</dbReference>